<keyword evidence="2" id="KW-0067">ATP-binding</keyword>
<comment type="caution">
    <text evidence="3">The sequence shown here is derived from an EMBL/GenBank/DDBJ whole genome shotgun (WGS) entry which is preliminary data.</text>
</comment>
<dbReference type="AlphaFoldDB" id="A0A2I1H4A3"/>
<keyword evidence="1" id="KW-0547">Nucleotide-binding</keyword>
<dbReference type="FunFam" id="3.90.640.10:FF:000003">
    <property type="entry name" value="Molecular chaperone DnaK"/>
    <property type="match status" value="1"/>
</dbReference>
<dbReference type="GO" id="GO:0005524">
    <property type="term" value="F:ATP binding"/>
    <property type="evidence" value="ECO:0007669"/>
    <property type="project" value="UniProtKB-KW"/>
</dbReference>
<gene>
    <name evidence="3" type="ORF">RhiirA4_499478</name>
</gene>
<evidence type="ECO:0000256" key="2">
    <source>
        <dbReference type="ARBA" id="ARBA00022840"/>
    </source>
</evidence>
<evidence type="ECO:0000256" key="1">
    <source>
        <dbReference type="ARBA" id="ARBA00022741"/>
    </source>
</evidence>
<dbReference type="InterPro" id="IPR043129">
    <property type="entry name" value="ATPase_NBD"/>
</dbReference>
<reference evidence="3 4" key="1">
    <citation type="submission" date="2015-10" db="EMBL/GenBank/DDBJ databases">
        <title>Genome analyses suggest a sexual origin of heterokaryosis in a supposedly ancient asexual fungus.</title>
        <authorList>
            <person name="Ropars J."/>
            <person name="Sedzielewska K."/>
            <person name="Noel J."/>
            <person name="Charron P."/>
            <person name="Farinelli L."/>
            <person name="Marton T."/>
            <person name="Kruger M."/>
            <person name="Pelin A."/>
            <person name="Brachmann A."/>
            <person name="Corradi N."/>
        </authorList>
    </citation>
    <scope>NUCLEOTIDE SEQUENCE [LARGE SCALE GENOMIC DNA]</scope>
    <source>
        <strain evidence="3 4">A4</strain>
    </source>
</reference>
<name>A0A2I1H4A3_9GLOM</name>
<dbReference type="PANTHER" id="PTHR19375">
    <property type="entry name" value="HEAT SHOCK PROTEIN 70KDA"/>
    <property type="match status" value="1"/>
</dbReference>
<dbReference type="Proteomes" id="UP000234323">
    <property type="component" value="Unassembled WGS sequence"/>
</dbReference>
<evidence type="ECO:0008006" key="5">
    <source>
        <dbReference type="Google" id="ProtNLM"/>
    </source>
</evidence>
<accession>A0A2I1H4A3</accession>
<dbReference type="InterPro" id="IPR013126">
    <property type="entry name" value="Hsp_70_fam"/>
</dbReference>
<organism evidence="3 4">
    <name type="scientific">Rhizophagus irregularis</name>
    <dbReference type="NCBI Taxonomy" id="588596"/>
    <lineage>
        <taxon>Eukaryota</taxon>
        <taxon>Fungi</taxon>
        <taxon>Fungi incertae sedis</taxon>
        <taxon>Mucoromycota</taxon>
        <taxon>Glomeromycotina</taxon>
        <taxon>Glomeromycetes</taxon>
        <taxon>Glomerales</taxon>
        <taxon>Glomeraceae</taxon>
        <taxon>Rhizophagus</taxon>
    </lineage>
</organism>
<dbReference type="Gene3D" id="3.90.640.10">
    <property type="entry name" value="Actin, Chain A, domain 4"/>
    <property type="match status" value="1"/>
</dbReference>
<dbReference type="EMBL" id="LLXI01001444">
    <property type="protein sequence ID" value="PKY53715.1"/>
    <property type="molecule type" value="Genomic_DNA"/>
</dbReference>
<protein>
    <recommendedName>
        <fullName evidence="5">Heat shock protein 70</fullName>
    </recommendedName>
</protein>
<proteinExistence type="predicted"/>
<feature type="non-terminal residue" evidence="3">
    <location>
        <position position="1"/>
    </location>
</feature>
<dbReference type="Pfam" id="PF00012">
    <property type="entry name" value="HSP70"/>
    <property type="match status" value="1"/>
</dbReference>
<keyword evidence="4" id="KW-1185">Reference proteome</keyword>
<evidence type="ECO:0000313" key="3">
    <source>
        <dbReference type="EMBL" id="PKY53715.1"/>
    </source>
</evidence>
<dbReference type="GO" id="GO:0140662">
    <property type="term" value="F:ATP-dependent protein folding chaperone"/>
    <property type="evidence" value="ECO:0007669"/>
    <property type="project" value="InterPro"/>
</dbReference>
<dbReference type="SUPFAM" id="SSF53067">
    <property type="entry name" value="Actin-like ATPase domain"/>
    <property type="match status" value="1"/>
</dbReference>
<sequence>GEDFDNRLVNHFVQEFKSKFNKDITSNSRVIRRLRTACEHPYKKFYPLFL</sequence>
<evidence type="ECO:0000313" key="4">
    <source>
        <dbReference type="Proteomes" id="UP000234323"/>
    </source>
</evidence>